<dbReference type="AlphaFoldDB" id="A0A6A5YPL5"/>
<evidence type="ECO:0000259" key="4">
    <source>
        <dbReference type="Pfam" id="PF13302"/>
    </source>
</evidence>
<name>A0A6A5YPL5_9PLEO</name>
<dbReference type="EMBL" id="ML977344">
    <property type="protein sequence ID" value="KAF2109076.1"/>
    <property type="molecule type" value="Genomic_DNA"/>
</dbReference>
<keyword evidence="2" id="KW-0808">Transferase</keyword>
<dbReference type="InterPro" id="IPR000182">
    <property type="entry name" value="GNAT_dom"/>
</dbReference>
<gene>
    <name evidence="5" type="ORF">BDV96DRAFT_250528</name>
</gene>
<sequence length="243" mass="27615">MILNEHQAVLSPRILLVPYSEHHVPTYHEWMQDEDLRKATASEPLTIDQEHAMQKSWREDADKLTFIVCQPPPASPDSTQIEKITQGNEDSPDAMFGDVNLFLYTDDDDDDESTEQESTEDAQAVLGEVEIMIARKDQQGKGLGREILIPFLWYVVHSCSTIMNQYHTGISSGKSKNTLKYLRVKIGAENARSVRLFESVGFKKISETPNYFGELELRWLIDEGALKRLVECLGAIPRVLEYA</sequence>
<dbReference type="Proteomes" id="UP000799770">
    <property type="component" value="Unassembled WGS sequence"/>
</dbReference>
<dbReference type="PANTHER" id="PTHR13256:SF16">
    <property type="entry name" value="ALPHA_BETA-TUBULIN-N-ACETYLTRANSFERASE 9"/>
    <property type="match status" value="1"/>
</dbReference>
<evidence type="ECO:0000313" key="5">
    <source>
        <dbReference type="EMBL" id="KAF2109076.1"/>
    </source>
</evidence>
<proteinExistence type="inferred from homology"/>
<organism evidence="5 6">
    <name type="scientific">Lophiotrema nucula</name>
    <dbReference type="NCBI Taxonomy" id="690887"/>
    <lineage>
        <taxon>Eukaryota</taxon>
        <taxon>Fungi</taxon>
        <taxon>Dikarya</taxon>
        <taxon>Ascomycota</taxon>
        <taxon>Pezizomycotina</taxon>
        <taxon>Dothideomycetes</taxon>
        <taxon>Pleosporomycetidae</taxon>
        <taxon>Pleosporales</taxon>
        <taxon>Lophiotremataceae</taxon>
        <taxon>Lophiotrema</taxon>
    </lineage>
</organism>
<evidence type="ECO:0000256" key="3">
    <source>
        <dbReference type="ARBA" id="ARBA00023315"/>
    </source>
</evidence>
<protein>
    <submittedName>
        <fullName evidence="5">GNAT domain-containing protein</fullName>
    </submittedName>
</protein>
<dbReference type="OrthoDB" id="5043642at2759"/>
<comment type="similarity">
    <text evidence="1">Belongs to the acetyltransferase family. GNAT subfamily.</text>
</comment>
<dbReference type="GO" id="GO:0008080">
    <property type="term" value="F:N-acetyltransferase activity"/>
    <property type="evidence" value="ECO:0007669"/>
    <property type="project" value="InterPro"/>
</dbReference>
<feature type="domain" description="N-acetyltransferase" evidence="4">
    <location>
        <begin position="13"/>
        <end position="203"/>
    </location>
</feature>
<evidence type="ECO:0000256" key="2">
    <source>
        <dbReference type="ARBA" id="ARBA00022679"/>
    </source>
</evidence>
<dbReference type="Gene3D" id="3.40.630.30">
    <property type="match status" value="1"/>
</dbReference>
<keyword evidence="3" id="KW-0012">Acyltransferase</keyword>
<keyword evidence="6" id="KW-1185">Reference proteome</keyword>
<dbReference type="SUPFAM" id="SSF55729">
    <property type="entry name" value="Acyl-CoA N-acyltransferases (Nat)"/>
    <property type="match status" value="1"/>
</dbReference>
<accession>A0A6A5YPL5</accession>
<dbReference type="PANTHER" id="PTHR13256">
    <property type="entry name" value="N-ACETYLTRANSFERASE 9"/>
    <property type="match status" value="1"/>
</dbReference>
<evidence type="ECO:0000313" key="6">
    <source>
        <dbReference type="Proteomes" id="UP000799770"/>
    </source>
</evidence>
<dbReference type="Pfam" id="PF13302">
    <property type="entry name" value="Acetyltransf_3"/>
    <property type="match status" value="1"/>
</dbReference>
<reference evidence="5" key="1">
    <citation type="journal article" date="2020" name="Stud. Mycol.">
        <title>101 Dothideomycetes genomes: a test case for predicting lifestyles and emergence of pathogens.</title>
        <authorList>
            <person name="Haridas S."/>
            <person name="Albert R."/>
            <person name="Binder M."/>
            <person name="Bloem J."/>
            <person name="Labutti K."/>
            <person name="Salamov A."/>
            <person name="Andreopoulos B."/>
            <person name="Baker S."/>
            <person name="Barry K."/>
            <person name="Bills G."/>
            <person name="Bluhm B."/>
            <person name="Cannon C."/>
            <person name="Castanera R."/>
            <person name="Culley D."/>
            <person name="Daum C."/>
            <person name="Ezra D."/>
            <person name="Gonzalez J."/>
            <person name="Henrissat B."/>
            <person name="Kuo A."/>
            <person name="Liang C."/>
            <person name="Lipzen A."/>
            <person name="Lutzoni F."/>
            <person name="Magnuson J."/>
            <person name="Mondo S."/>
            <person name="Nolan M."/>
            <person name="Ohm R."/>
            <person name="Pangilinan J."/>
            <person name="Park H.-J."/>
            <person name="Ramirez L."/>
            <person name="Alfaro M."/>
            <person name="Sun H."/>
            <person name="Tritt A."/>
            <person name="Yoshinaga Y."/>
            <person name="Zwiers L.-H."/>
            <person name="Turgeon B."/>
            <person name="Goodwin S."/>
            <person name="Spatafora J."/>
            <person name="Crous P."/>
            <person name="Grigoriev I."/>
        </authorList>
    </citation>
    <scope>NUCLEOTIDE SEQUENCE</scope>
    <source>
        <strain evidence="5">CBS 627.86</strain>
    </source>
</reference>
<dbReference type="InterPro" id="IPR039135">
    <property type="entry name" value="NAT9-like"/>
</dbReference>
<evidence type="ECO:0000256" key="1">
    <source>
        <dbReference type="ARBA" id="ARBA00009342"/>
    </source>
</evidence>
<dbReference type="InterPro" id="IPR016181">
    <property type="entry name" value="Acyl_CoA_acyltransferase"/>
</dbReference>